<protein>
    <submittedName>
        <fullName evidence="4">J domain-containing protein</fullName>
    </submittedName>
</protein>
<name>A0ABW8DBW2_9GAMM</name>
<dbReference type="Proteomes" id="UP001615550">
    <property type="component" value="Unassembled WGS sequence"/>
</dbReference>
<sequence length="486" mass="53819">MANPKIAQINNADPNDPRAMLGIGPDADKAAVSKAWREISREIHPDRNLDEHQQATEATQKLNNARDFIIAELQKLEQLNTASLESTSSAPLAITDGPTQKPEATEEATFTPQDQYEQVIKKLKDKFAADESATLTSEELDEATKAHNAANTFAAEVLDQKYVQLDQQYQEALGKYEGKRSELEADYQAKIENLQQRWAGEEGMTYDDYKAEHEKINTQYTNDSTANSEEFQKVQNENSAAKDKAYNDYVQTCQANDQKHLELSQQWDKQLAAEKTAVAKDDKEEQKGANTDERIGPPKEQDKDKKKHKDPLMELVEELNDFVKQTNKQITDFFKEKGNDAWDKLKNTGPMKTLAGALDEAKQFAKDKVGEKWDQLNESDAAKALNSAKDQVSALKDKIGDAFSNAMNSAANAIASGIHNAVTPKAQKDTNQPELQAPSDGATTNLVTESRISNVDPKGSLAQNNLLTAPNPTPETPNARTSPTKP</sequence>
<evidence type="ECO:0000256" key="1">
    <source>
        <dbReference type="ARBA" id="ARBA00023186"/>
    </source>
</evidence>
<reference evidence="4 5" key="1">
    <citation type="submission" date="2024-08" db="EMBL/GenBank/DDBJ databases">
        <title>Draft Genome Sequence of Legionella lytica strain DSB2004, Isolated From a Fire Sprinkler System.</title>
        <authorList>
            <person name="Everhart A.D."/>
            <person name="Kidane D.T."/>
            <person name="Farone A.L."/>
            <person name="Farone M.B."/>
        </authorList>
    </citation>
    <scope>NUCLEOTIDE SEQUENCE [LARGE SCALE GENOMIC DNA]</scope>
    <source>
        <strain evidence="4 5">DSB2004</strain>
    </source>
</reference>
<dbReference type="SUPFAM" id="SSF46565">
    <property type="entry name" value="Chaperone J-domain"/>
    <property type="match status" value="1"/>
</dbReference>
<proteinExistence type="predicted"/>
<feature type="domain" description="J" evidence="3">
    <location>
        <begin position="16"/>
        <end position="80"/>
    </location>
</feature>
<dbReference type="EMBL" id="JBGORX010000008">
    <property type="protein sequence ID" value="MFJ1269672.1"/>
    <property type="molecule type" value="Genomic_DNA"/>
</dbReference>
<feature type="region of interest" description="Disordered" evidence="2">
    <location>
        <begin position="220"/>
        <end position="243"/>
    </location>
</feature>
<keyword evidence="1" id="KW-0143">Chaperone</keyword>
<dbReference type="PROSITE" id="PS50076">
    <property type="entry name" value="DNAJ_2"/>
    <property type="match status" value="1"/>
</dbReference>
<keyword evidence="5" id="KW-1185">Reference proteome</keyword>
<feature type="compositionally biased region" description="Polar residues" evidence="2">
    <location>
        <begin position="441"/>
        <end position="453"/>
    </location>
</feature>
<dbReference type="RefSeq" id="WP_400188487.1">
    <property type="nucleotide sequence ID" value="NZ_JBGORX010000008.1"/>
</dbReference>
<evidence type="ECO:0000259" key="3">
    <source>
        <dbReference type="PROSITE" id="PS50076"/>
    </source>
</evidence>
<feature type="compositionally biased region" description="Polar residues" evidence="2">
    <location>
        <begin position="220"/>
        <end position="239"/>
    </location>
</feature>
<dbReference type="InterPro" id="IPR001623">
    <property type="entry name" value="DnaJ_domain"/>
</dbReference>
<dbReference type="CDD" id="cd06257">
    <property type="entry name" value="DnaJ"/>
    <property type="match status" value="1"/>
</dbReference>
<dbReference type="Pfam" id="PF00226">
    <property type="entry name" value="DnaJ"/>
    <property type="match status" value="1"/>
</dbReference>
<feature type="region of interest" description="Disordered" evidence="2">
    <location>
        <begin position="273"/>
        <end position="311"/>
    </location>
</feature>
<evidence type="ECO:0000313" key="5">
    <source>
        <dbReference type="Proteomes" id="UP001615550"/>
    </source>
</evidence>
<feature type="compositionally biased region" description="Low complexity" evidence="2">
    <location>
        <begin position="464"/>
        <end position="486"/>
    </location>
</feature>
<dbReference type="InterPro" id="IPR036869">
    <property type="entry name" value="J_dom_sf"/>
</dbReference>
<evidence type="ECO:0000256" key="2">
    <source>
        <dbReference type="SAM" id="MobiDB-lite"/>
    </source>
</evidence>
<feature type="region of interest" description="Disordered" evidence="2">
    <location>
        <begin position="422"/>
        <end position="486"/>
    </location>
</feature>
<comment type="caution">
    <text evidence="4">The sequence shown here is derived from an EMBL/GenBank/DDBJ whole genome shotgun (WGS) entry which is preliminary data.</text>
</comment>
<dbReference type="SMART" id="SM00271">
    <property type="entry name" value="DnaJ"/>
    <property type="match status" value="1"/>
</dbReference>
<accession>A0ABW8DBW2</accession>
<gene>
    <name evidence="4" type="ORF">ACD661_13995</name>
</gene>
<dbReference type="Gene3D" id="1.10.287.110">
    <property type="entry name" value="DnaJ domain"/>
    <property type="match status" value="1"/>
</dbReference>
<evidence type="ECO:0000313" key="4">
    <source>
        <dbReference type="EMBL" id="MFJ1269672.1"/>
    </source>
</evidence>
<organism evidence="4 5">
    <name type="scientific">Legionella lytica</name>
    <dbReference type="NCBI Taxonomy" id="96232"/>
    <lineage>
        <taxon>Bacteria</taxon>
        <taxon>Pseudomonadati</taxon>
        <taxon>Pseudomonadota</taxon>
        <taxon>Gammaproteobacteria</taxon>
        <taxon>Legionellales</taxon>
        <taxon>Legionellaceae</taxon>
        <taxon>Legionella</taxon>
    </lineage>
</organism>
<feature type="compositionally biased region" description="Basic and acidic residues" evidence="2">
    <location>
        <begin position="277"/>
        <end position="304"/>
    </location>
</feature>
<feature type="region of interest" description="Disordered" evidence="2">
    <location>
        <begin position="84"/>
        <end position="110"/>
    </location>
</feature>